<evidence type="ECO:0000313" key="2">
    <source>
        <dbReference type="EMBL" id="OMC97064.1"/>
    </source>
</evidence>
<dbReference type="EMBL" id="MPVP01000606">
    <property type="protein sequence ID" value="OMC97064.1"/>
    <property type="molecule type" value="Genomic_DNA"/>
</dbReference>
<keyword evidence="3" id="KW-1185">Reference proteome</keyword>
<reference evidence="2 3" key="1">
    <citation type="submission" date="2016-11" db="EMBL/GenBank/DDBJ databases">
        <title>Paenibacillus species isolates.</title>
        <authorList>
            <person name="Beno S.M."/>
        </authorList>
    </citation>
    <scope>NUCLEOTIDE SEQUENCE [LARGE SCALE GENOMIC DNA]</scope>
    <source>
        <strain evidence="2 3">FSL H7-0433</strain>
    </source>
</reference>
<dbReference type="Pfam" id="PF08281">
    <property type="entry name" value="Sigma70_r4_2"/>
    <property type="match status" value="1"/>
</dbReference>
<dbReference type="InterPro" id="IPR036388">
    <property type="entry name" value="WH-like_DNA-bd_sf"/>
</dbReference>
<feature type="non-terminal residue" evidence="2">
    <location>
        <position position="1"/>
    </location>
</feature>
<name>A0ABX3GCD2_9BACL</name>
<sequence>DLEYELSIKEIAELMNLSHGTVKSRLHRARQKIQNKLKGVE</sequence>
<dbReference type="Gene3D" id="1.10.10.10">
    <property type="entry name" value="Winged helix-like DNA-binding domain superfamily/Winged helix DNA-binding domain"/>
    <property type="match status" value="1"/>
</dbReference>
<proteinExistence type="predicted"/>
<dbReference type="InterPro" id="IPR013249">
    <property type="entry name" value="RNA_pol_sigma70_r4_t2"/>
</dbReference>
<protein>
    <submittedName>
        <fullName evidence="2">RNA polymerase subunit sigma-70</fullName>
    </submittedName>
</protein>
<dbReference type="SUPFAM" id="SSF88659">
    <property type="entry name" value="Sigma3 and sigma4 domains of RNA polymerase sigma factors"/>
    <property type="match status" value="1"/>
</dbReference>
<accession>A0ABX3GCD2</accession>
<evidence type="ECO:0000313" key="3">
    <source>
        <dbReference type="Proteomes" id="UP000187158"/>
    </source>
</evidence>
<gene>
    <name evidence="2" type="ORF">BSO21_33430</name>
</gene>
<organism evidence="2 3">
    <name type="scientific">Paenibacillus odorifer</name>
    <dbReference type="NCBI Taxonomy" id="189426"/>
    <lineage>
        <taxon>Bacteria</taxon>
        <taxon>Bacillati</taxon>
        <taxon>Bacillota</taxon>
        <taxon>Bacilli</taxon>
        <taxon>Bacillales</taxon>
        <taxon>Paenibacillaceae</taxon>
        <taxon>Paenibacillus</taxon>
    </lineage>
</organism>
<dbReference type="Proteomes" id="UP000187158">
    <property type="component" value="Unassembled WGS sequence"/>
</dbReference>
<dbReference type="InterPro" id="IPR013324">
    <property type="entry name" value="RNA_pol_sigma_r3/r4-like"/>
</dbReference>
<comment type="caution">
    <text evidence="2">The sequence shown here is derived from an EMBL/GenBank/DDBJ whole genome shotgun (WGS) entry which is preliminary data.</text>
</comment>
<feature type="domain" description="RNA polymerase sigma factor 70 region 4 type 2" evidence="1">
    <location>
        <begin position="4"/>
        <end position="33"/>
    </location>
</feature>
<evidence type="ECO:0000259" key="1">
    <source>
        <dbReference type="Pfam" id="PF08281"/>
    </source>
</evidence>